<dbReference type="Proteomes" id="UP001500466">
    <property type="component" value="Unassembled WGS sequence"/>
</dbReference>
<evidence type="ECO:0000313" key="3">
    <source>
        <dbReference type="Proteomes" id="UP001500466"/>
    </source>
</evidence>
<organism evidence="2 3">
    <name type="scientific">Yinghuangia aomiensis</name>
    <dbReference type="NCBI Taxonomy" id="676205"/>
    <lineage>
        <taxon>Bacteria</taxon>
        <taxon>Bacillati</taxon>
        <taxon>Actinomycetota</taxon>
        <taxon>Actinomycetes</taxon>
        <taxon>Kitasatosporales</taxon>
        <taxon>Streptomycetaceae</taxon>
        <taxon>Yinghuangia</taxon>
    </lineage>
</organism>
<feature type="region of interest" description="Disordered" evidence="1">
    <location>
        <begin position="59"/>
        <end position="84"/>
    </location>
</feature>
<protein>
    <submittedName>
        <fullName evidence="2">Uncharacterized protein</fullName>
    </submittedName>
</protein>
<keyword evidence="3" id="KW-1185">Reference proteome</keyword>
<proteinExistence type="predicted"/>
<sequence length="113" mass="12332">MADVLEVGGKVAGDLDDPGAGRVRGDAEQSHAPGPWFDDEGRVSRLSVTVSTWKKSTARNDSACARRNVRQVSSRRPGGETPRARRTFRIVDAAARWPRRPGRAPLASAARRR</sequence>
<accession>A0ABP9IFE9</accession>
<feature type="region of interest" description="Disordered" evidence="1">
    <location>
        <begin position="1"/>
        <end position="40"/>
    </location>
</feature>
<name>A0ABP9IFE9_9ACTN</name>
<comment type="caution">
    <text evidence="2">The sequence shown here is derived from an EMBL/GenBank/DDBJ whole genome shotgun (WGS) entry which is preliminary data.</text>
</comment>
<gene>
    <name evidence="2" type="ORF">GCM10023205_82330</name>
</gene>
<evidence type="ECO:0000256" key="1">
    <source>
        <dbReference type="SAM" id="MobiDB-lite"/>
    </source>
</evidence>
<evidence type="ECO:0000313" key="2">
    <source>
        <dbReference type="EMBL" id="GAA4996615.1"/>
    </source>
</evidence>
<reference evidence="3" key="1">
    <citation type="journal article" date="2019" name="Int. J. Syst. Evol. Microbiol.">
        <title>The Global Catalogue of Microorganisms (GCM) 10K type strain sequencing project: providing services to taxonomists for standard genome sequencing and annotation.</title>
        <authorList>
            <consortium name="The Broad Institute Genomics Platform"/>
            <consortium name="The Broad Institute Genome Sequencing Center for Infectious Disease"/>
            <person name="Wu L."/>
            <person name="Ma J."/>
        </authorList>
    </citation>
    <scope>NUCLEOTIDE SEQUENCE [LARGE SCALE GENOMIC DNA]</scope>
    <source>
        <strain evidence="3">JCM 17986</strain>
    </source>
</reference>
<dbReference type="EMBL" id="BAABHS010000062">
    <property type="protein sequence ID" value="GAA4996615.1"/>
    <property type="molecule type" value="Genomic_DNA"/>
</dbReference>
<dbReference type="RefSeq" id="WP_345681019.1">
    <property type="nucleotide sequence ID" value="NZ_BAABHS010000062.1"/>
</dbReference>